<dbReference type="FunFam" id="3.40.1180.10:FF:000005">
    <property type="entry name" value="Alkyl transferase"/>
    <property type="match status" value="1"/>
</dbReference>
<dbReference type="GO" id="GO:0005783">
    <property type="term" value="C:endoplasmic reticulum"/>
    <property type="evidence" value="ECO:0007669"/>
    <property type="project" value="TreeGrafter"/>
</dbReference>
<keyword evidence="1 3" id="KW-0808">Transferase</keyword>
<dbReference type="PANTHER" id="PTHR10291">
    <property type="entry name" value="DEHYDRODOLICHYL DIPHOSPHATE SYNTHASE FAMILY MEMBER"/>
    <property type="match status" value="1"/>
</dbReference>
<organism evidence="4 5">
    <name type="scientific">Kluyveromyces lactis (strain ATCC 8585 / CBS 2359 / DSM 70799 / NBRC 1267 / NRRL Y-1140 / WM37)</name>
    <name type="common">Yeast</name>
    <name type="synonym">Candida sphaerica</name>
    <dbReference type="NCBI Taxonomy" id="284590"/>
    <lineage>
        <taxon>Eukaryota</taxon>
        <taxon>Fungi</taxon>
        <taxon>Dikarya</taxon>
        <taxon>Ascomycota</taxon>
        <taxon>Saccharomycotina</taxon>
        <taxon>Saccharomycetes</taxon>
        <taxon>Saccharomycetales</taxon>
        <taxon>Saccharomycetaceae</taxon>
        <taxon>Kluyveromyces</taxon>
    </lineage>
</organism>
<dbReference type="KEGG" id="kla:KLLA0_B12848g"/>
<dbReference type="InterPro" id="IPR018520">
    <property type="entry name" value="UPP_synth-like_CS"/>
</dbReference>
<gene>
    <name evidence="4" type="ORF">KLLA0_B12848g</name>
</gene>
<keyword evidence="2" id="KW-0460">Magnesium</keyword>
<dbReference type="PROSITE" id="PS01066">
    <property type="entry name" value="UPP_SYNTHASE"/>
    <property type="match status" value="1"/>
</dbReference>
<evidence type="ECO:0000256" key="1">
    <source>
        <dbReference type="ARBA" id="ARBA00022679"/>
    </source>
</evidence>
<dbReference type="HAMAP" id="MF_01139">
    <property type="entry name" value="ISPT"/>
    <property type="match status" value="1"/>
</dbReference>
<dbReference type="PANTHER" id="PTHR10291:SF2">
    <property type="entry name" value="DEHYDRODOLICHYL DIPHOSPHATE SYNTHASE COMPLEX SUBUNIT SRT1"/>
    <property type="match status" value="1"/>
</dbReference>
<dbReference type="InterPro" id="IPR001441">
    <property type="entry name" value="UPP_synth-like"/>
</dbReference>
<dbReference type="FunCoup" id="Q6CVD6">
    <property type="interactions" value="42"/>
</dbReference>
<keyword evidence="5" id="KW-1185">Reference proteome</keyword>
<dbReference type="Gene3D" id="3.40.1180.10">
    <property type="entry name" value="Decaprenyl diphosphate synthase-like"/>
    <property type="match status" value="1"/>
</dbReference>
<comment type="similarity">
    <text evidence="3">Belongs to the UPP synthase family.</text>
</comment>
<dbReference type="GO" id="GO:0045547">
    <property type="term" value="F:ditrans,polycis-polyprenyl diphosphate synthase [(2E,6E)-farnesyl diphosphate specific] activity"/>
    <property type="evidence" value="ECO:0007669"/>
    <property type="project" value="TreeGrafter"/>
</dbReference>
<evidence type="ECO:0000313" key="5">
    <source>
        <dbReference type="Proteomes" id="UP000000598"/>
    </source>
</evidence>
<dbReference type="EC" id="2.5.1.-" evidence="3"/>
<dbReference type="EMBL" id="CR382122">
    <property type="protein sequence ID" value="CAH02496.1"/>
    <property type="molecule type" value="Genomic_DNA"/>
</dbReference>
<proteinExistence type="inferred from homology"/>
<dbReference type="CDD" id="cd00475">
    <property type="entry name" value="Cis_IPPS"/>
    <property type="match status" value="1"/>
</dbReference>
<dbReference type="GO" id="GO:0016094">
    <property type="term" value="P:polyprenol biosynthetic process"/>
    <property type="evidence" value="ECO:0007669"/>
    <property type="project" value="TreeGrafter"/>
</dbReference>
<dbReference type="SUPFAM" id="SSF64005">
    <property type="entry name" value="Undecaprenyl diphosphate synthase"/>
    <property type="match status" value="1"/>
</dbReference>
<dbReference type="STRING" id="284590.Q6CVD6"/>
<dbReference type="InParanoid" id="Q6CVD6"/>
<dbReference type="AlphaFoldDB" id="Q6CVD6"/>
<reference evidence="4 5" key="1">
    <citation type="journal article" date="2004" name="Nature">
        <title>Genome evolution in yeasts.</title>
        <authorList>
            <consortium name="Genolevures"/>
            <person name="Dujon B."/>
            <person name="Sherman D."/>
            <person name="Fischer G."/>
            <person name="Durrens P."/>
            <person name="Casaregola S."/>
            <person name="Lafontaine I."/>
            <person name="de Montigny J."/>
            <person name="Marck C."/>
            <person name="Neuveglise C."/>
            <person name="Talla E."/>
            <person name="Goffard N."/>
            <person name="Frangeul L."/>
            <person name="Aigle M."/>
            <person name="Anthouard V."/>
            <person name="Babour A."/>
            <person name="Barbe V."/>
            <person name="Barnay S."/>
            <person name="Blanchin S."/>
            <person name="Beckerich J.M."/>
            <person name="Beyne E."/>
            <person name="Bleykasten C."/>
            <person name="Boisrame A."/>
            <person name="Boyer J."/>
            <person name="Cattolico L."/>
            <person name="Confanioleri F."/>
            <person name="de Daruvar A."/>
            <person name="Despons L."/>
            <person name="Fabre E."/>
            <person name="Fairhead C."/>
            <person name="Ferry-Dumazet H."/>
            <person name="Groppi A."/>
            <person name="Hantraye F."/>
            <person name="Hennequin C."/>
            <person name="Jauniaux N."/>
            <person name="Joyet P."/>
            <person name="Kachouri R."/>
            <person name="Kerrest A."/>
            <person name="Koszul R."/>
            <person name="Lemaire M."/>
            <person name="Lesur I."/>
            <person name="Ma L."/>
            <person name="Muller H."/>
            <person name="Nicaud J.M."/>
            <person name="Nikolski M."/>
            <person name="Oztas S."/>
            <person name="Ozier-Kalogeropoulos O."/>
            <person name="Pellenz S."/>
            <person name="Potier S."/>
            <person name="Richard G.F."/>
            <person name="Straub M.L."/>
            <person name="Suleau A."/>
            <person name="Swennene D."/>
            <person name="Tekaia F."/>
            <person name="Wesolowski-Louvel M."/>
            <person name="Westhof E."/>
            <person name="Wirth B."/>
            <person name="Zeniou-Meyer M."/>
            <person name="Zivanovic I."/>
            <person name="Bolotin-Fukuhara M."/>
            <person name="Thierry A."/>
            <person name="Bouchier C."/>
            <person name="Caudron B."/>
            <person name="Scarpelli C."/>
            <person name="Gaillardin C."/>
            <person name="Weissenbach J."/>
            <person name="Wincker P."/>
            <person name="Souciet J.L."/>
        </authorList>
    </citation>
    <scope>NUCLEOTIDE SEQUENCE [LARGE SCALE GENOMIC DNA]</scope>
    <source>
        <strain evidence="5">ATCC 8585 / CBS 2359 / DSM 70799 / NBRC 1267 / NRRL Y-1140 / WM37</strain>
    </source>
</reference>
<dbReference type="GO" id="GO:0005811">
    <property type="term" value="C:lipid droplet"/>
    <property type="evidence" value="ECO:0007669"/>
    <property type="project" value="TreeGrafter"/>
</dbReference>
<accession>Q6CVD6</accession>
<dbReference type="eggNOG" id="KOG1602">
    <property type="taxonomic scope" value="Eukaryota"/>
</dbReference>
<evidence type="ECO:0000313" key="4">
    <source>
        <dbReference type="EMBL" id="CAH02496.1"/>
    </source>
</evidence>
<dbReference type="OMA" id="TKGQPDP"/>
<sequence length="361" mass="41910">MTFKLFKGSKGQEKPLVTLDGENVSHLFEQNDENLNKVSSLSLQQIRQRLNYKDVGSYPFSRLFAWLQMFMVRILRMGPVPRHLSFIMDGNRRYAKKLDQPVKEGHRAGGATLIDILHICRRLNVSSVSAYAFSIENFNRSPQEVATLMELLGYYIDQFTERATNAKDELYGIRLRVVGDLSLLSEELLKKIRNAEKLTRDGQEFVLYLALPYTSRNDIAHSMQVTTDKCINSNEDITEQALTDNMYFEQYSNKCDLLIRTSGHTRLSDYMLWQVHEGSIIEFVDCLWPDFNFWRLYWIMLKWSFYQTWQNASQLPDPVRTRTRVFPKISGALPIETLKRTKRVALDSLPAAPLAVSVDRK</sequence>
<dbReference type="GO" id="GO:0016020">
    <property type="term" value="C:membrane"/>
    <property type="evidence" value="ECO:0007669"/>
    <property type="project" value="TreeGrafter"/>
</dbReference>
<dbReference type="PaxDb" id="284590-Q6CVD6"/>
<dbReference type="NCBIfam" id="TIGR00055">
    <property type="entry name" value="uppS"/>
    <property type="match status" value="1"/>
</dbReference>
<dbReference type="Pfam" id="PF01255">
    <property type="entry name" value="Prenyltransf"/>
    <property type="match status" value="1"/>
</dbReference>
<dbReference type="HOGENOM" id="CLU_038505_0_0_1"/>
<name>Q6CVD6_KLULA</name>
<dbReference type="Proteomes" id="UP000000598">
    <property type="component" value="Chromosome B"/>
</dbReference>
<evidence type="ECO:0000256" key="3">
    <source>
        <dbReference type="RuleBase" id="RU363018"/>
    </source>
</evidence>
<evidence type="ECO:0000256" key="2">
    <source>
        <dbReference type="ARBA" id="ARBA00022842"/>
    </source>
</evidence>
<protein>
    <recommendedName>
        <fullName evidence="3">Alkyl transferase</fullName>
        <ecNumber evidence="3">2.5.1.-</ecNumber>
    </recommendedName>
</protein>
<dbReference type="InterPro" id="IPR036424">
    <property type="entry name" value="UPP_synth-like_sf"/>
</dbReference>
<dbReference type="GO" id="GO:1904423">
    <property type="term" value="C:dehydrodolichyl diphosphate synthase complex"/>
    <property type="evidence" value="ECO:0007669"/>
    <property type="project" value="TreeGrafter"/>
</dbReference>